<evidence type="ECO:0000313" key="3">
    <source>
        <dbReference type="EMBL" id="MEF3117574.1"/>
    </source>
</evidence>
<reference evidence="3 4" key="1">
    <citation type="submission" date="2023-08" db="EMBL/GenBank/DDBJ databases">
        <authorList>
            <person name="Sharma P."/>
            <person name="Verma V."/>
            <person name="Mohan M.K."/>
            <person name="Dubey A.K."/>
        </authorList>
    </citation>
    <scope>NUCLEOTIDE SEQUENCE [LARGE SCALE GENOMIC DNA]</scope>
    <source>
        <strain evidence="3 4">ADP4</strain>
    </source>
</reference>
<proteinExistence type="predicted"/>
<gene>
    <name evidence="3" type="ORF">RB636_30825</name>
</gene>
<dbReference type="Proteomes" id="UP001348265">
    <property type="component" value="Unassembled WGS sequence"/>
</dbReference>
<accession>A0ABU7X2C6</accession>
<evidence type="ECO:0000256" key="2">
    <source>
        <dbReference type="SAM" id="MobiDB-lite"/>
    </source>
</evidence>
<evidence type="ECO:0000256" key="1">
    <source>
        <dbReference type="SAM" id="Coils"/>
    </source>
</evidence>
<keyword evidence="4" id="KW-1185">Reference proteome</keyword>
<feature type="coiled-coil region" evidence="1">
    <location>
        <begin position="7"/>
        <end position="90"/>
    </location>
</feature>
<protein>
    <submittedName>
        <fullName evidence="3">Uncharacterized protein</fullName>
    </submittedName>
</protein>
<comment type="caution">
    <text evidence="3">The sequence shown here is derived from an EMBL/GenBank/DDBJ whole genome shotgun (WGS) entry which is preliminary data.</text>
</comment>
<sequence>MIWIISKRRHTARLQAAQGRLARVKSQRDDAELTADALADDAVQRTDRIEQQASRIKELERALAAARRAAQQLNTDLDRAAIEVRELRRIRVLLEGALGHYIDAAEQPVHILVRDSRLHSIHRSKKAAGQAVRQADPSVPDLMTWTSRPGADPATGWWHAAPALPPLPLPPQAAAIEAYYRALETRRPAALPPASAGGHGSDGPGQRVAARDVEAADAAALARSLPTA</sequence>
<keyword evidence="1" id="KW-0175">Coiled coil</keyword>
<evidence type="ECO:0000313" key="4">
    <source>
        <dbReference type="Proteomes" id="UP001348265"/>
    </source>
</evidence>
<dbReference type="EMBL" id="JAVFKM010000020">
    <property type="protein sequence ID" value="MEF3117574.1"/>
    <property type="molecule type" value="Genomic_DNA"/>
</dbReference>
<name>A0ABU7X2C6_9ACTN</name>
<dbReference type="RefSeq" id="WP_331788947.1">
    <property type="nucleotide sequence ID" value="NZ_JAVFKM010000020.1"/>
</dbReference>
<organism evidence="3 4">
    <name type="scientific">Streptomyces chrestomyceticus</name>
    <dbReference type="NCBI Taxonomy" id="68185"/>
    <lineage>
        <taxon>Bacteria</taxon>
        <taxon>Bacillati</taxon>
        <taxon>Actinomycetota</taxon>
        <taxon>Actinomycetes</taxon>
        <taxon>Kitasatosporales</taxon>
        <taxon>Streptomycetaceae</taxon>
        <taxon>Streptomyces</taxon>
    </lineage>
</organism>
<feature type="region of interest" description="Disordered" evidence="2">
    <location>
        <begin position="190"/>
        <end position="228"/>
    </location>
</feature>
<feature type="compositionally biased region" description="Low complexity" evidence="2">
    <location>
        <begin position="216"/>
        <end position="228"/>
    </location>
</feature>